<dbReference type="RefSeq" id="WP_221409208.1">
    <property type="nucleotide sequence ID" value="NZ_QICL01000001.1"/>
</dbReference>
<keyword evidence="1" id="KW-0812">Transmembrane</keyword>
<protein>
    <submittedName>
        <fullName evidence="2">Uncharacterized protein</fullName>
    </submittedName>
</protein>
<comment type="caution">
    <text evidence="2">The sequence shown here is derived from an EMBL/GenBank/DDBJ whole genome shotgun (WGS) entry which is preliminary data.</text>
</comment>
<accession>A0A2V3PU59</accession>
<sequence length="194" mass="22388">MATGKTNSIRMKKQTLYIIYTLIGFISGFIIGRQASQSEESIKYIKGETIEKVVEIPTPYKVEIPSKPIYLYKQQDTVFNTITAKVDTNAILNDWILKRSYKKELFDNQYGTLAIDASIQYNQLQSLKYNFTPVQKEISIRKERVWMPYGSMSYSTLNYIGIGGGIFYHDVGLGAKYVTDLDKKGFEFELKYKF</sequence>
<keyword evidence="3" id="KW-1185">Reference proteome</keyword>
<evidence type="ECO:0000313" key="3">
    <source>
        <dbReference type="Proteomes" id="UP000247973"/>
    </source>
</evidence>
<reference evidence="2 3" key="1">
    <citation type="submission" date="2018-03" db="EMBL/GenBank/DDBJ databases">
        <title>Genomic Encyclopedia of Archaeal and Bacterial Type Strains, Phase II (KMG-II): from individual species to whole genera.</title>
        <authorList>
            <person name="Goeker M."/>
        </authorList>
    </citation>
    <scope>NUCLEOTIDE SEQUENCE [LARGE SCALE GENOMIC DNA]</scope>
    <source>
        <strain evidence="2 3">DSM 100214</strain>
    </source>
</reference>
<name>A0A2V3PU59_9BACT</name>
<keyword evidence="1" id="KW-0472">Membrane</keyword>
<evidence type="ECO:0000313" key="2">
    <source>
        <dbReference type="EMBL" id="PXV69247.1"/>
    </source>
</evidence>
<proteinExistence type="predicted"/>
<keyword evidence="1" id="KW-1133">Transmembrane helix</keyword>
<gene>
    <name evidence="2" type="ORF">CLV62_101516</name>
</gene>
<feature type="transmembrane region" description="Helical" evidence="1">
    <location>
        <begin position="15"/>
        <end position="32"/>
    </location>
</feature>
<organism evidence="2 3">
    <name type="scientific">Dysgonomonas alginatilytica</name>
    <dbReference type="NCBI Taxonomy" id="1605892"/>
    <lineage>
        <taxon>Bacteria</taxon>
        <taxon>Pseudomonadati</taxon>
        <taxon>Bacteroidota</taxon>
        <taxon>Bacteroidia</taxon>
        <taxon>Bacteroidales</taxon>
        <taxon>Dysgonomonadaceae</taxon>
        <taxon>Dysgonomonas</taxon>
    </lineage>
</organism>
<evidence type="ECO:0000256" key="1">
    <source>
        <dbReference type="SAM" id="Phobius"/>
    </source>
</evidence>
<dbReference type="Proteomes" id="UP000247973">
    <property type="component" value="Unassembled WGS sequence"/>
</dbReference>
<dbReference type="AlphaFoldDB" id="A0A2V3PU59"/>
<dbReference type="EMBL" id="QICL01000001">
    <property type="protein sequence ID" value="PXV69247.1"/>
    <property type="molecule type" value="Genomic_DNA"/>
</dbReference>